<dbReference type="InterPro" id="IPR015421">
    <property type="entry name" value="PyrdxlP-dep_Trfase_major"/>
</dbReference>
<name>A0A2N3G555_9ACTN</name>
<evidence type="ECO:0000256" key="1">
    <source>
        <dbReference type="ARBA" id="ARBA00001933"/>
    </source>
</evidence>
<comment type="subcellular location">
    <subcellularLocation>
        <location evidence="2 10">Cytoplasm</location>
    </subcellularLocation>
</comment>
<evidence type="ECO:0000256" key="10">
    <source>
        <dbReference type="HAMAP-Rule" id="MF_00051"/>
    </source>
</evidence>
<comment type="function">
    <text evidence="9">Catalyzes the reversible interconversion of serine and glycine with tetrahydrofolate (THF) serving as the one-carbon carrier. This reaction serves as the major source of one-carbon groups required for the biosynthesis of purines, thymidylate, methionine, and other important biomolecules. Also exhibits THF-independent aldolase activity toward beta-hydroxyamino acids, producing glycine and aldehydes, via a retro-aldol mechanism. Thus, is able to catalyze the cleavage of L-allo-threonine.</text>
</comment>
<dbReference type="InterPro" id="IPR015422">
    <property type="entry name" value="PyrdxlP-dep_Trfase_small"/>
</dbReference>
<dbReference type="NCBIfam" id="NF000586">
    <property type="entry name" value="PRK00011.1"/>
    <property type="match status" value="1"/>
</dbReference>
<protein>
    <recommendedName>
        <fullName evidence="10">Serine hydroxymethyltransferase</fullName>
        <shortName evidence="10">SHMT</shortName>
        <shortName evidence="10">Serine methylase</shortName>
        <ecNumber evidence="10">2.1.2.1</ecNumber>
    </recommendedName>
</protein>
<dbReference type="PANTHER" id="PTHR11680">
    <property type="entry name" value="SERINE HYDROXYMETHYLTRANSFERASE"/>
    <property type="match status" value="1"/>
</dbReference>
<gene>
    <name evidence="10" type="primary">glyA</name>
    <name evidence="13" type="ORF">CVT63_05815</name>
</gene>
<evidence type="ECO:0000256" key="9">
    <source>
        <dbReference type="ARBA" id="ARBA00054606"/>
    </source>
</evidence>
<dbReference type="Pfam" id="PF00464">
    <property type="entry name" value="SHMT"/>
    <property type="match status" value="1"/>
</dbReference>
<evidence type="ECO:0000256" key="8">
    <source>
        <dbReference type="ARBA" id="ARBA00022898"/>
    </source>
</evidence>
<dbReference type="Gene3D" id="3.40.640.10">
    <property type="entry name" value="Type I PLP-dependent aspartate aminotransferase-like (Major domain)"/>
    <property type="match status" value="1"/>
</dbReference>
<evidence type="ECO:0000259" key="12">
    <source>
        <dbReference type="Pfam" id="PF00464"/>
    </source>
</evidence>
<dbReference type="EC" id="2.1.2.1" evidence="10"/>
<comment type="caution">
    <text evidence="13">The sequence shown here is derived from an EMBL/GenBank/DDBJ whole genome shotgun (WGS) entry which is preliminary data.</text>
</comment>
<dbReference type="PROSITE" id="PS00096">
    <property type="entry name" value="SHMT"/>
    <property type="match status" value="1"/>
</dbReference>
<comment type="caution">
    <text evidence="10">Lacks conserved residue(s) required for the propagation of feature annotation.</text>
</comment>
<evidence type="ECO:0000313" key="13">
    <source>
        <dbReference type="EMBL" id="PKQ27846.1"/>
    </source>
</evidence>
<dbReference type="EMBL" id="PHEX01000049">
    <property type="protein sequence ID" value="PKQ27846.1"/>
    <property type="molecule type" value="Genomic_DNA"/>
</dbReference>
<feature type="domain" description="Serine hydroxymethyltransferase-like" evidence="12">
    <location>
        <begin position="7"/>
        <end position="382"/>
    </location>
</feature>
<evidence type="ECO:0000256" key="2">
    <source>
        <dbReference type="ARBA" id="ARBA00004496"/>
    </source>
</evidence>
<accession>A0A2N3G555</accession>
<dbReference type="Proteomes" id="UP000233654">
    <property type="component" value="Unassembled WGS sequence"/>
</dbReference>
<dbReference type="UniPathway" id="UPA00288">
    <property type="reaction ID" value="UER01023"/>
</dbReference>
<dbReference type="SUPFAM" id="SSF53383">
    <property type="entry name" value="PLP-dependent transferases"/>
    <property type="match status" value="1"/>
</dbReference>
<keyword evidence="10" id="KW-0028">Amino-acid biosynthesis</keyword>
<dbReference type="PIRSF" id="PIRSF000412">
    <property type="entry name" value="SHMT"/>
    <property type="match status" value="1"/>
</dbReference>
<keyword evidence="6 10" id="KW-0554">One-carbon metabolism</keyword>
<comment type="catalytic activity">
    <reaction evidence="10">
        <text>(6R)-5,10-methylene-5,6,7,8-tetrahydrofolate + glycine + H2O = (6S)-5,6,7,8-tetrahydrofolate + L-serine</text>
        <dbReference type="Rhea" id="RHEA:15481"/>
        <dbReference type="ChEBI" id="CHEBI:15377"/>
        <dbReference type="ChEBI" id="CHEBI:15636"/>
        <dbReference type="ChEBI" id="CHEBI:33384"/>
        <dbReference type="ChEBI" id="CHEBI:57305"/>
        <dbReference type="ChEBI" id="CHEBI:57453"/>
        <dbReference type="EC" id="2.1.2.1"/>
    </reaction>
</comment>
<dbReference type="InterPro" id="IPR015424">
    <property type="entry name" value="PyrdxlP-dep_Trfase"/>
</dbReference>
<comment type="cofactor">
    <cofactor evidence="1 10 11">
        <name>pyridoxal 5'-phosphate</name>
        <dbReference type="ChEBI" id="CHEBI:597326"/>
    </cofactor>
</comment>
<feature type="binding site" evidence="10">
    <location>
        <position position="119"/>
    </location>
    <ligand>
        <name>(6S)-5,6,7,8-tetrahydrofolate</name>
        <dbReference type="ChEBI" id="CHEBI:57453"/>
    </ligand>
</feature>
<dbReference type="GO" id="GO:0008168">
    <property type="term" value="F:methyltransferase activity"/>
    <property type="evidence" value="ECO:0007669"/>
    <property type="project" value="UniProtKB-KW"/>
</dbReference>
<dbReference type="FunFam" id="3.40.640.10:FF:000001">
    <property type="entry name" value="Serine hydroxymethyltransferase"/>
    <property type="match status" value="1"/>
</dbReference>
<evidence type="ECO:0000256" key="11">
    <source>
        <dbReference type="PIRSR" id="PIRSR000412-50"/>
    </source>
</evidence>
<dbReference type="UniPathway" id="UPA00193"/>
<comment type="pathway">
    <text evidence="10">One-carbon metabolism; tetrahydrofolate interconversion.</text>
</comment>
<evidence type="ECO:0000256" key="3">
    <source>
        <dbReference type="ARBA" id="ARBA00006376"/>
    </source>
</evidence>
<comment type="similarity">
    <text evidence="3 10">Belongs to the SHMT family.</text>
</comment>
<feature type="modified residue" description="N6-(pyridoxal phosphate)lysine" evidence="10 11">
    <location>
        <position position="228"/>
    </location>
</feature>
<evidence type="ECO:0000256" key="4">
    <source>
        <dbReference type="ARBA" id="ARBA00011738"/>
    </source>
</evidence>
<dbReference type="InterPro" id="IPR039429">
    <property type="entry name" value="SHMT-like_dom"/>
</dbReference>
<dbReference type="GO" id="GO:0035999">
    <property type="term" value="P:tetrahydrofolate interconversion"/>
    <property type="evidence" value="ECO:0007669"/>
    <property type="project" value="UniProtKB-UniRule"/>
</dbReference>
<proteinExistence type="inferred from homology"/>
<dbReference type="GO" id="GO:0005829">
    <property type="term" value="C:cytosol"/>
    <property type="evidence" value="ECO:0007669"/>
    <property type="project" value="TreeGrafter"/>
</dbReference>
<organism evidence="13 14">
    <name type="scientific">Candidatus Anoxymicrobium japonicum</name>
    <dbReference type="NCBI Taxonomy" id="2013648"/>
    <lineage>
        <taxon>Bacteria</taxon>
        <taxon>Bacillati</taxon>
        <taxon>Actinomycetota</taxon>
        <taxon>Candidatus Geothermincolia</taxon>
        <taxon>Candidatus Geothermincolales</taxon>
        <taxon>Candidatus Anoxymicrobiaceae</taxon>
        <taxon>Candidatus Anoxymicrobium</taxon>
    </lineage>
</organism>
<dbReference type="GO" id="GO:0019264">
    <property type="term" value="P:glycine biosynthetic process from serine"/>
    <property type="evidence" value="ECO:0007669"/>
    <property type="project" value="UniProtKB-UniRule"/>
</dbReference>
<dbReference type="GO" id="GO:0004372">
    <property type="term" value="F:glycine hydroxymethyltransferase activity"/>
    <property type="evidence" value="ECO:0007669"/>
    <property type="project" value="UniProtKB-UniRule"/>
</dbReference>
<dbReference type="AlphaFoldDB" id="A0A2N3G555"/>
<dbReference type="GO" id="GO:0042803">
    <property type="term" value="F:protein homodimerization activity"/>
    <property type="evidence" value="ECO:0007669"/>
    <property type="project" value="UniProtKB-ARBA"/>
</dbReference>
<dbReference type="CDD" id="cd00378">
    <property type="entry name" value="SHMT"/>
    <property type="match status" value="1"/>
</dbReference>
<dbReference type="GO" id="GO:0030170">
    <property type="term" value="F:pyridoxal phosphate binding"/>
    <property type="evidence" value="ECO:0007669"/>
    <property type="project" value="UniProtKB-UniRule"/>
</dbReference>
<evidence type="ECO:0000313" key="14">
    <source>
        <dbReference type="Proteomes" id="UP000233654"/>
    </source>
</evidence>
<evidence type="ECO:0000256" key="6">
    <source>
        <dbReference type="ARBA" id="ARBA00022563"/>
    </source>
</evidence>
<evidence type="ECO:0000256" key="5">
    <source>
        <dbReference type="ARBA" id="ARBA00022490"/>
    </source>
</evidence>
<keyword evidence="13" id="KW-0489">Methyltransferase</keyword>
<dbReference type="InterPro" id="IPR001085">
    <property type="entry name" value="Ser_HO-MeTrfase"/>
</dbReference>
<reference evidence="13 14" key="1">
    <citation type="journal article" date="2017" name="ISME J.">
        <title>Potential for microbial H2 and metal transformations associated with novel bacteria and archaea in deep terrestrial subsurface sediments.</title>
        <authorList>
            <person name="Hernsdorf A.W."/>
            <person name="Amano Y."/>
            <person name="Miyakawa K."/>
            <person name="Ise K."/>
            <person name="Suzuki Y."/>
            <person name="Anantharaman K."/>
            <person name="Probst A."/>
            <person name="Burstein D."/>
            <person name="Thomas B.C."/>
            <person name="Banfield J.F."/>
        </authorList>
    </citation>
    <scope>NUCLEOTIDE SEQUENCE [LARGE SCALE GENOMIC DNA]</scope>
    <source>
        <strain evidence="13">HGW-Actinobacteria-3</strain>
    </source>
</reference>
<keyword evidence="5 10" id="KW-0963">Cytoplasm</keyword>
<keyword evidence="8 10" id="KW-0663">Pyridoxal phosphate</keyword>
<keyword evidence="7 10" id="KW-0808">Transferase</keyword>
<evidence type="ECO:0000256" key="7">
    <source>
        <dbReference type="ARBA" id="ARBA00022679"/>
    </source>
</evidence>
<comment type="pathway">
    <text evidence="10">Amino-acid biosynthesis; glycine biosynthesis; glycine from L-serine: step 1/1.</text>
</comment>
<dbReference type="PANTHER" id="PTHR11680:SF35">
    <property type="entry name" value="SERINE HYDROXYMETHYLTRANSFERASE 1"/>
    <property type="match status" value="1"/>
</dbReference>
<dbReference type="Gene3D" id="3.90.1150.10">
    <property type="entry name" value="Aspartate Aminotransferase, domain 1"/>
    <property type="match status" value="1"/>
</dbReference>
<dbReference type="GO" id="GO:0032259">
    <property type="term" value="P:methylation"/>
    <property type="evidence" value="ECO:0007669"/>
    <property type="project" value="UniProtKB-KW"/>
</dbReference>
<dbReference type="InterPro" id="IPR019798">
    <property type="entry name" value="Ser_HO-MeTrfase_PLP_BS"/>
</dbReference>
<dbReference type="HAMAP" id="MF_00051">
    <property type="entry name" value="SHMT"/>
    <property type="match status" value="1"/>
</dbReference>
<feature type="binding site" evidence="10">
    <location>
        <begin position="123"/>
        <end position="125"/>
    </location>
    <ligand>
        <name>(6S)-5,6,7,8-tetrahydrofolate</name>
        <dbReference type="ChEBI" id="CHEBI:57453"/>
    </ligand>
</feature>
<feature type="site" description="Plays an important role in substrate specificity" evidence="10">
    <location>
        <position position="227"/>
    </location>
</feature>
<dbReference type="InterPro" id="IPR049943">
    <property type="entry name" value="Ser_HO-MeTrfase-like"/>
</dbReference>
<sequence>MSDWALARFDPEIFRSLSLELNRERDKINLIASENYTSRAVLEAQASVLTNKYAEGYPGRRYYSGCEPADIAEALAVERAKELFGCEHANVQPHAGAQANMAAYQAAIKPGETLLAMDLRCGGHLTHGSAANFSGMLYKVVHYGVDRKTELLDYDRIAALARLEKPRIIVAGASAYPRTIDFAAFRSIADEVGALLMVDMAHFGGLVVGGVHPDPVPHADFVTGTTHKTLRGPRGGFVLTTDEYRERLDSSVFPGIQGGPLMHVIAAKAVCFKEAMAPEFKRYAETIVANSRALCRRIASEGFRIVSGGTDTHLFLVDLRPAGVSGKEAQDILDSVGINVNMNEIPYDETPPTVTSGIRIGTPAVTTRGMKPDDMEVLGDLISRALKSGDDESTLDAVRAEAADLISRFPIYPDI</sequence>
<comment type="subunit">
    <text evidence="4 10">Homodimer.</text>
</comment>